<dbReference type="OrthoDB" id="1099638at2759"/>
<organism evidence="1 2">
    <name type="scientific">Striga hermonthica</name>
    <name type="common">Purple witchweed</name>
    <name type="synonym">Buchnera hermonthica</name>
    <dbReference type="NCBI Taxonomy" id="68872"/>
    <lineage>
        <taxon>Eukaryota</taxon>
        <taxon>Viridiplantae</taxon>
        <taxon>Streptophyta</taxon>
        <taxon>Embryophyta</taxon>
        <taxon>Tracheophyta</taxon>
        <taxon>Spermatophyta</taxon>
        <taxon>Magnoliopsida</taxon>
        <taxon>eudicotyledons</taxon>
        <taxon>Gunneridae</taxon>
        <taxon>Pentapetalae</taxon>
        <taxon>asterids</taxon>
        <taxon>lamiids</taxon>
        <taxon>Lamiales</taxon>
        <taxon>Orobanchaceae</taxon>
        <taxon>Buchnereae</taxon>
        <taxon>Striga</taxon>
    </lineage>
</organism>
<evidence type="ECO:0000313" key="1">
    <source>
        <dbReference type="EMBL" id="CAA0816068.1"/>
    </source>
</evidence>
<dbReference type="EMBL" id="CACSLK010013932">
    <property type="protein sequence ID" value="CAA0816068.1"/>
    <property type="molecule type" value="Genomic_DNA"/>
</dbReference>
<keyword evidence="2" id="KW-1185">Reference proteome</keyword>
<accession>A0A9N7MYI1</accession>
<name>A0A9N7MYI1_STRHE</name>
<dbReference type="AlphaFoldDB" id="A0A9N7MYI1"/>
<comment type="caution">
    <text evidence="1">The sequence shown here is derived from an EMBL/GenBank/DDBJ whole genome shotgun (WGS) entry which is preliminary data.</text>
</comment>
<sequence length="473" mass="51732">MSNKGAKFSLKVVTNKQKTKVVFAEADSQFVDVLLSFLTLPLGKIVRVLASHYGDSCSAIGSLTTLYNGLADLDISNFESEAGKRILLDPMSPSAAKCRNLKLNINDSRVTGYFCCPDSSCEYSIKKNMSLYWGIATCGCGERLTREVPLRSDEKLSKRGDGGFVVSGSTFVISDDLTIMPNSPSSVLQILGNLGITDTDWDLKDVIIGYNEVMDLLRGLFLSGTPLTDIVLSNGQINLAMRAEPIIPPPKVEKRRTSNYSERIDLKVIMQKSTNKLLFAQADEDFIDFLFGLLIIPIGEVGRLLDCKTFLRNVDNLYLSAKELNNGNYIFDRESATSLVNPTLPHGYVSNNQILPLEEEKAGKMYYYQGPDARNGDFMSDSPSMGGSCLKVTEFKFGSLFKGPRIYMVNDDLSVMPASSTSYLSNLGRRATHGLNRGGALTLQRPECGLPALALQLSLGKAAPIKLGEGDVD</sequence>
<dbReference type="Proteomes" id="UP001153555">
    <property type="component" value="Unassembled WGS sequence"/>
</dbReference>
<reference evidence="1" key="1">
    <citation type="submission" date="2019-12" db="EMBL/GenBank/DDBJ databases">
        <authorList>
            <person name="Scholes J."/>
        </authorList>
    </citation>
    <scope>NUCLEOTIDE SEQUENCE</scope>
</reference>
<dbReference type="PANTHER" id="PTHR33103:SF27">
    <property type="entry name" value="OS04G0594700 PROTEIN"/>
    <property type="match status" value="1"/>
</dbReference>
<dbReference type="InterPro" id="IPR007750">
    <property type="entry name" value="DUF674"/>
</dbReference>
<dbReference type="PANTHER" id="PTHR33103">
    <property type="entry name" value="OS01G0153900 PROTEIN"/>
    <property type="match status" value="1"/>
</dbReference>
<evidence type="ECO:0000313" key="2">
    <source>
        <dbReference type="Proteomes" id="UP001153555"/>
    </source>
</evidence>
<evidence type="ECO:0008006" key="3">
    <source>
        <dbReference type="Google" id="ProtNLM"/>
    </source>
</evidence>
<proteinExistence type="predicted"/>
<protein>
    <recommendedName>
        <fullName evidence="3">DUF674 domain-containing protein</fullName>
    </recommendedName>
</protein>
<gene>
    <name evidence="1" type="ORF">SHERM_15936</name>
</gene>
<dbReference type="Pfam" id="PF05056">
    <property type="entry name" value="DUF674"/>
    <property type="match status" value="1"/>
</dbReference>